<evidence type="ECO:0000256" key="1">
    <source>
        <dbReference type="ARBA" id="ARBA00023015"/>
    </source>
</evidence>
<dbReference type="GO" id="GO:0003700">
    <property type="term" value="F:DNA-binding transcription factor activity"/>
    <property type="evidence" value="ECO:0007669"/>
    <property type="project" value="InterPro"/>
</dbReference>
<dbReference type="CDD" id="cd07377">
    <property type="entry name" value="WHTH_GntR"/>
    <property type="match status" value="1"/>
</dbReference>
<dbReference type="Gene3D" id="1.10.10.10">
    <property type="entry name" value="Winged helix-like DNA-binding domain superfamily/Winged helix DNA-binding domain"/>
    <property type="match status" value="1"/>
</dbReference>
<dbReference type="SMART" id="SM00895">
    <property type="entry name" value="FCD"/>
    <property type="match status" value="1"/>
</dbReference>
<evidence type="ECO:0000259" key="4">
    <source>
        <dbReference type="PROSITE" id="PS50949"/>
    </source>
</evidence>
<dbReference type="RefSeq" id="WP_092589090.1">
    <property type="nucleotide sequence ID" value="NZ_FMWL01000001.1"/>
</dbReference>
<dbReference type="PROSITE" id="PS50949">
    <property type="entry name" value="HTH_GNTR"/>
    <property type="match status" value="1"/>
</dbReference>
<dbReference type="SMART" id="SM00345">
    <property type="entry name" value="HTH_GNTR"/>
    <property type="match status" value="1"/>
</dbReference>
<protein>
    <submittedName>
        <fullName evidence="5">DNA-binding transcriptional regulator, GntR family</fullName>
    </submittedName>
</protein>
<dbReference type="Pfam" id="PF00392">
    <property type="entry name" value="GntR"/>
    <property type="match status" value="1"/>
</dbReference>
<dbReference type="InterPro" id="IPR008920">
    <property type="entry name" value="TF_FadR/GntR_C"/>
</dbReference>
<dbReference type="STRING" id="1120920.SAMN03080599_00280"/>
<feature type="domain" description="HTH gntR-type" evidence="4">
    <location>
        <begin position="15"/>
        <end position="82"/>
    </location>
</feature>
<keyword evidence="1" id="KW-0805">Transcription regulation</keyword>
<dbReference type="InterPro" id="IPR000524">
    <property type="entry name" value="Tscrpt_reg_HTH_GntR"/>
</dbReference>
<evidence type="ECO:0000256" key="3">
    <source>
        <dbReference type="ARBA" id="ARBA00023163"/>
    </source>
</evidence>
<evidence type="ECO:0000256" key="2">
    <source>
        <dbReference type="ARBA" id="ARBA00023125"/>
    </source>
</evidence>
<sequence length="230" mass="27096">MVLTVKRKNISSEAANVGDFVYDLLKEKIISLELQPGQRISEKEIAESLTVSRTPVREAFIKLSREGLLYVLPQRGTYISQIDLKQVEEARFIRETLEIKVLEMAVDSFPKAQLEKLKKNLDQQKACMDNRQFSKYLELDESFHKIIFEGCDKAQTWRFIDMVNTQYKRIRLLSFTVEDVIKNLIEQHTMIYEAIRDHDQEKAYKIITNHIRKLISEQQALKKKYPGYFM</sequence>
<dbReference type="InterPro" id="IPR011711">
    <property type="entry name" value="GntR_C"/>
</dbReference>
<keyword evidence="2 5" id="KW-0238">DNA-binding</keyword>
<evidence type="ECO:0000313" key="5">
    <source>
        <dbReference type="EMBL" id="SCZ76518.1"/>
    </source>
</evidence>
<keyword evidence="6" id="KW-1185">Reference proteome</keyword>
<accession>A0A1G5RRN6</accession>
<organism evidence="5 6">
    <name type="scientific">Acidaminobacter hydrogenoformans DSM 2784</name>
    <dbReference type="NCBI Taxonomy" id="1120920"/>
    <lineage>
        <taxon>Bacteria</taxon>
        <taxon>Bacillati</taxon>
        <taxon>Bacillota</taxon>
        <taxon>Clostridia</taxon>
        <taxon>Peptostreptococcales</taxon>
        <taxon>Acidaminobacteraceae</taxon>
        <taxon>Acidaminobacter</taxon>
    </lineage>
</organism>
<name>A0A1G5RRN6_9FIRM</name>
<dbReference type="Pfam" id="PF07729">
    <property type="entry name" value="FCD"/>
    <property type="match status" value="1"/>
</dbReference>
<dbReference type="PRINTS" id="PR00035">
    <property type="entry name" value="HTHGNTR"/>
</dbReference>
<dbReference type="PANTHER" id="PTHR43537:SF51">
    <property type="entry name" value="HTH-TYPE TRANSCRIPTIONAL REGULATOR LGOR-RELATED"/>
    <property type="match status" value="1"/>
</dbReference>
<dbReference type="PANTHER" id="PTHR43537">
    <property type="entry name" value="TRANSCRIPTIONAL REGULATOR, GNTR FAMILY"/>
    <property type="match status" value="1"/>
</dbReference>
<dbReference type="Gene3D" id="1.20.120.530">
    <property type="entry name" value="GntR ligand-binding domain-like"/>
    <property type="match status" value="1"/>
</dbReference>
<evidence type="ECO:0000313" key="6">
    <source>
        <dbReference type="Proteomes" id="UP000199208"/>
    </source>
</evidence>
<dbReference type="GO" id="GO:0003677">
    <property type="term" value="F:DNA binding"/>
    <property type="evidence" value="ECO:0007669"/>
    <property type="project" value="UniProtKB-KW"/>
</dbReference>
<dbReference type="SUPFAM" id="SSF46785">
    <property type="entry name" value="Winged helix' DNA-binding domain"/>
    <property type="match status" value="1"/>
</dbReference>
<dbReference type="SUPFAM" id="SSF48008">
    <property type="entry name" value="GntR ligand-binding domain-like"/>
    <property type="match status" value="1"/>
</dbReference>
<keyword evidence="3" id="KW-0804">Transcription</keyword>
<dbReference type="InterPro" id="IPR036388">
    <property type="entry name" value="WH-like_DNA-bd_sf"/>
</dbReference>
<proteinExistence type="predicted"/>
<dbReference type="EMBL" id="FMWL01000001">
    <property type="protein sequence ID" value="SCZ76518.1"/>
    <property type="molecule type" value="Genomic_DNA"/>
</dbReference>
<dbReference type="InterPro" id="IPR036390">
    <property type="entry name" value="WH_DNA-bd_sf"/>
</dbReference>
<dbReference type="Proteomes" id="UP000199208">
    <property type="component" value="Unassembled WGS sequence"/>
</dbReference>
<dbReference type="AlphaFoldDB" id="A0A1G5RRN6"/>
<dbReference type="OrthoDB" id="389878at2"/>
<reference evidence="5 6" key="1">
    <citation type="submission" date="2016-10" db="EMBL/GenBank/DDBJ databases">
        <authorList>
            <person name="de Groot N.N."/>
        </authorList>
    </citation>
    <scope>NUCLEOTIDE SEQUENCE [LARGE SCALE GENOMIC DNA]</scope>
    <source>
        <strain evidence="5 6">DSM 2784</strain>
    </source>
</reference>
<gene>
    <name evidence="5" type="ORF">SAMN03080599_00280</name>
</gene>